<dbReference type="Proteomes" id="UP001056120">
    <property type="component" value="Linkage Group LG08"/>
</dbReference>
<evidence type="ECO:0000313" key="2">
    <source>
        <dbReference type="Proteomes" id="UP001056120"/>
    </source>
</evidence>
<reference evidence="2" key="1">
    <citation type="journal article" date="2022" name="Mol. Ecol. Resour.">
        <title>The genomes of chicory, endive, great burdock and yacon provide insights into Asteraceae palaeo-polyploidization history and plant inulin production.</title>
        <authorList>
            <person name="Fan W."/>
            <person name="Wang S."/>
            <person name="Wang H."/>
            <person name="Wang A."/>
            <person name="Jiang F."/>
            <person name="Liu H."/>
            <person name="Zhao H."/>
            <person name="Xu D."/>
            <person name="Zhang Y."/>
        </authorList>
    </citation>
    <scope>NUCLEOTIDE SEQUENCE [LARGE SCALE GENOMIC DNA]</scope>
    <source>
        <strain evidence="2">cv. Yunnan</strain>
    </source>
</reference>
<reference evidence="1 2" key="2">
    <citation type="journal article" date="2022" name="Mol. Ecol. Resour.">
        <title>The genomes of chicory, endive, great burdock and yacon provide insights into Asteraceae paleo-polyploidization history and plant inulin production.</title>
        <authorList>
            <person name="Fan W."/>
            <person name="Wang S."/>
            <person name="Wang H."/>
            <person name="Wang A."/>
            <person name="Jiang F."/>
            <person name="Liu H."/>
            <person name="Zhao H."/>
            <person name="Xu D."/>
            <person name="Zhang Y."/>
        </authorList>
    </citation>
    <scope>NUCLEOTIDE SEQUENCE [LARGE SCALE GENOMIC DNA]</scope>
    <source>
        <strain evidence="2">cv. Yunnan</strain>
        <tissue evidence="1">Leaves</tissue>
    </source>
</reference>
<keyword evidence="2" id="KW-1185">Reference proteome</keyword>
<name>A0ACB9IFU4_9ASTR</name>
<proteinExistence type="predicted"/>
<protein>
    <submittedName>
        <fullName evidence="1">Uncharacterized protein</fullName>
    </submittedName>
</protein>
<comment type="caution">
    <text evidence="1">The sequence shown here is derived from an EMBL/GenBank/DDBJ whole genome shotgun (WGS) entry which is preliminary data.</text>
</comment>
<organism evidence="1 2">
    <name type="scientific">Smallanthus sonchifolius</name>
    <dbReference type="NCBI Taxonomy" id="185202"/>
    <lineage>
        <taxon>Eukaryota</taxon>
        <taxon>Viridiplantae</taxon>
        <taxon>Streptophyta</taxon>
        <taxon>Embryophyta</taxon>
        <taxon>Tracheophyta</taxon>
        <taxon>Spermatophyta</taxon>
        <taxon>Magnoliopsida</taxon>
        <taxon>eudicotyledons</taxon>
        <taxon>Gunneridae</taxon>
        <taxon>Pentapetalae</taxon>
        <taxon>asterids</taxon>
        <taxon>campanulids</taxon>
        <taxon>Asterales</taxon>
        <taxon>Asteraceae</taxon>
        <taxon>Asteroideae</taxon>
        <taxon>Heliantheae alliance</taxon>
        <taxon>Millerieae</taxon>
        <taxon>Smallanthus</taxon>
    </lineage>
</organism>
<dbReference type="EMBL" id="CM042025">
    <property type="protein sequence ID" value="KAI3806350.1"/>
    <property type="molecule type" value="Genomic_DNA"/>
</dbReference>
<evidence type="ECO:0000313" key="1">
    <source>
        <dbReference type="EMBL" id="KAI3806350.1"/>
    </source>
</evidence>
<accession>A0ACB9IFU4</accession>
<sequence length="113" mass="12226">MKLLITSQFTEISNIPLAARPISIESTVTKDDVRNGSTKPSSIDIVEINVPNSANQLRSPTYGVASGMLNIVSGYGPSASAALASHMNADKLAYLLRHVKLIYDWLQKAILNQ</sequence>
<gene>
    <name evidence="1" type="ORF">L1987_22249</name>
</gene>